<evidence type="ECO:0000259" key="1">
    <source>
        <dbReference type="PROSITE" id="PS51286"/>
    </source>
</evidence>
<sequence>MDTGDRLPDFRRCSDLNEVIRLVKPLIHESKWSLSARDAAIALNIMYKFSRTNDNDVKTQADLKGARDEAGVLSTTLVSHVLERIEELDNRHISMALTATAKRAKEDRLSAALFTSASEVLRSRAQASMLTNRTSDFTARTLSMIAAAYARSTDDVLHQSSHLRLFRTVSMLLKKIPPEHFGTRSLGLLVRSFSQARLLESDEELLNCLCKAILLNPPHKFDVQSCTDILSAFSRSRIEKMIVDNRCHRNEVLKLMTEAAIFILRHRDRESILKSRNLQTTQKVAALLSSFSACNIADPVLLELISEEILSLPTASLDVQSIATFMYCYANLNFRLDDLTSHLTSKLLRIPLRQVSPQAAANIAWSAAVIESEDPALLCWIWRALDTLMKSLTNPGLSQVHQFFLYNNLCLNVTREEVFRAFYGNSNSPREVRSLTHSIEESTHLLCKQAFITESRQLRALTESSRFHSEVIHVLRDIGQNTVEAIFGSRLVQTGAAEACDWILSEHIDERSGYSFDIYIPSCNLVVEVDGPSHFAWRQETEMGGTNLKHEQVRALGYNLVSLPYFHWEPLVHRNVQKAFVIQELQECARRLK</sequence>
<name>A0A7S4JSF5_GUITH</name>
<dbReference type="GO" id="GO:0000963">
    <property type="term" value="P:mitochondrial RNA processing"/>
    <property type="evidence" value="ECO:0007669"/>
    <property type="project" value="TreeGrafter"/>
</dbReference>
<dbReference type="Pfam" id="PF08373">
    <property type="entry name" value="RAP"/>
    <property type="match status" value="1"/>
</dbReference>
<dbReference type="PANTHER" id="PTHR21228:SF40">
    <property type="entry name" value="LD45607P"/>
    <property type="match status" value="1"/>
</dbReference>
<dbReference type="InterPro" id="IPR050870">
    <property type="entry name" value="FAST_kinase"/>
</dbReference>
<dbReference type="PROSITE" id="PS51286">
    <property type="entry name" value="RAP"/>
    <property type="match status" value="1"/>
</dbReference>
<reference evidence="2" key="1">
    <citation type="submission" date="2021-01" db="EMBL/GenBank/DDBJ databases">
        <authorList>
            <person name="Corre E."/>
            <person name="Pelletier E."/>
            <person name="Niang G."/>
            <person name="Scheremetjew M."/>
            <person name="Finn R."/>
            <person name="Kale V."/>
            <person name="Holt S."/>
            <person name="Cochrane G."/>
            <person name="Meng A."/>
            <person name="Brown T."/>
            <person name="Cohen L."/>
        </authorList>
    </citation>
    <scope>NUCLEOTIDE SEQUENCE</scope>
    <source>
        <strain evidence="2">CCMP 2712</strain>
    </source>
</reference>
<accession>A0A7S4JSF5</accession>
<dbReference type="GO" id="GO:0035770">
    <property type="term" value="C:ribonucleoprotein granule"/>
    <property type="evidence" value="ECO:0007669"/>
    <property type="project" value="TreeGrafter"/>
</dbReference>
<dbReference type="EMBL" id="HBKN01009330">
    <property type="protein sequence ID" value="CAE2272893.1"/>
    <property type="molecule type" value="Transcribed_RNA"/>
</dbReference>
<dbReference type="GO" id="GO:0003723">
    <property type="term" value="F:RNA binding"/>
    <property type="evidence" value="ECO:0007669"/>
    <property type="project" value="TreeGrafter"/>
</dbReference>
<organism evidence="2">
    <name type="scientific">Guillardia theta</name>
    <name type="common">Cryptophyte</name>
    <name type="synonym">Cryptomonas phi</name>
    <dbReference type="NCBI Taxonomy" id="55529"/>
    <lineage>
        <taxon>Eukaryota</taxon>
        <taxon>Cryptophyceae</taxon>
        <taxon>Pyrenomonadales</taxon>
        <taxon>Geminigeraceae</taxon>
        <taxon>Guillardia</taxon>
    </lineage>
</organism>
<dbReference type="GO" id="GO:0044528">
    <property type="term" value="P:regulation of mitochondrial mRNA stability"/>
    <property type="evidence" value="ECO:0007669"/>
    <property type="project" value="TreeGrafter"/>
</dbReference>
<dbReference type="PANTHER" id="PTHR21228">
    <property type="entry name" value="FAST LEU-RICH DOMAIN-CONTAINING"/>
    <property type="match status" value="1"/>
</dbReference>
<dbReference type="InterPro" id="IPR013584">
    <property type="entry name" value="RAP"/>
</dbReference>
<protein>
    <recommendedName>
        <fullName evidence="1">RAP domain-containing protein</fullName>
    </recommendedName>
</protein>
<dbReference type="AlphaFoldDB" id="A0A7S4JSF5"/>
<dbReference type="GO" id="GO:0005759">
    <property type="term" value="C:mitochondrial matrix"/>
    <property type="evidence" value="ECO:0007669"/>
    <property type="project" value="TreeGrafter"/>
</dbReference>
<proteinExistence type="predicted"/>
<evidence type="ECO:0000313" key="2">
    <source>
        <dbReference type="EMBL" id="CAE2272893.1"/>
    </source>
</evidence>
<dbReference type="SMART" id="SM00952">
    <property type="entry name" value="RAP"/>
    <property type="match status" value="1"/>
</dbReference>
<gene>
    <name evidence="2" type="ORF">GTHE00462_LOCUS7333</name>
</gene>
<feature type="domain" description="RAP" evidence="1">
    <location>
        <begin position="525"/>
        <end position="583"/>
    </location>
</feature>